<sequence>MDPPCKPPPWLEKGSFIPSPTQDALAKCNHSTITAVAFHSNGHLITGDTDGRLCLWDLSSGMPISSLPLKKAAVTVLHTVNDIFLLAALNTGDICFIRLQDQTAQMKVMVSVKDHAGKDILFLDHCRVGAEFKVLAFTKNSGAIISWSHDTRAWHRSSVLTCYGCPYTSAQFVQIQGEPAILIGTGGGGQIEDVTLVPNNQWVLTMGDGSLASYKVGSALPEREHEASQALGPYRSALLSHCHRMQITYAKVALCWDALFVTLVAKEGRSEAQVWMCQGPMLRQRKALLRKGAHESANKLEAALQQGAPEDQAPYELWAAEVFHDKASLLSKANHLGIVVAIREGLLREASAAVQRLMDLREIAEACADMIMEAEEQMEQDIAAHEREVARERHGGWDVDMANAELDAWVAENIQRELEEAERAWEQPSIGWFADYYSSHYYDSD</sequence>
<dbReference type="SMART" id="SM00320">
    <property type="entry name" value="WD40"/>
    <property type="match status" value="1"/>
</dbReference>
<evidence type="ECO:0000313" key="5">
    <source>
        <dbReference type="EMBL" id="KDQ05989.1"/>
    </source>
</evidence>
<dbReference type="PROSITE" id="PS50082">
    <property type="entry name" value="WD_REPEATS_2"/>
    <property type="match status" value="1"/>
</dbReference>
<keyword evidence="4" id="KW-0175">Coiled coil</keyword>
<dbReference type="Proteomes" id="UP000027195">
    <property type="component" value="Unassembled WGS sequence"/>
</dbReference>
<protein>
    <submittedName>
        <fullName evidence="5">Uncharacterized protein</fullName>
    </submittedName>
</protein>
<dbReference type="InterPro" id="IPR015943">
    <property type="entry name" value="WD40/YVTN_repeat-like_dom_sf"/>
</dbReference>
<dbReference type="HOGENOM" id="CLU_615360_0_0_1"/>
<feature type="repeat" description="WD" evidence="3">
    <location>
        <begin position="26"/>
        <end position="66"/>
    </location>
</feature>
<evidence type="ECO:0000256" key="4">
    <source>
        <dbReference type="SAM" id="Coils"/>
    </source>
</evidence>
<keyword evidence="6" id="KW-1185">Reference proteome</keyword>
<reference evidence="6" key="1">
    <citation type="journal article" date="2014" name="Proc. Natl. Acad. Sci. U.S.A.">
        <title>Extensive sampling of basidiomycete genomes demonstrates inadequacy of the white-rot/brown-rot paradigm for wood decay fungi.</title>
        <authorList>
            <person name="Riley R."/>
            <person name="Salamov A.A."/>
            <person name="Brown D.W."/>
            <person name="Nagy L.G."/>
            <person name="Floudas D."/>
            <person name="Held B.W."/>
            <person name="Levasseur A."/>
            <person name="Lombard V."/>
            <person name="Morin E."/>
            <person name="Otillar R."/>
            <person name="Lindquist E.A."/>
            <person name="Sun H."/>
            <person name="LaButti K.M."/>
            <person name="Schmutz J."/>
            <person name="Jabbour D."/>
            <person name="Luo H."/>
            <person name="Baker S.E."/>
            <person name="Pisabarro A.G."/>
            <person name="Walton J.D."/>
            <person name="Blanchette R.A."/>
            <person name="Henrissat B."/>
            <person name="Martin F."/>
            <person name="Cullen D."/>
            <person name="Hibbett D.S."/>
            <person name="Grigoriev I.V."/>
        </authorList>
    </citation>
    <scope>NUCLEOTIDE SEQUENCE [LARGE SCALE GENOMIC DNA]</scope>
    <source>
        <strain evidence="6">FD-172 SS1</strain>
    </source>
</reference>
<organism evidence="5 6">
    <name type="scientific">Botryobasidium botryosum (strain FD-172 SS1)</name>
    <dbReference type="NCBI Taxonomy" id="930990"/>
    <lineage>
        <taxon>Eukaryota</taxon>
        <taxon>Fungi</taxon>
        <taxon>Dikarya</taxon>
        <taxon>Basidiomycota</taxon>
        <taxon>Agaricomycotina</taxon>
        <taxon>Agaricomycetes</taxon>
        <taxon>Cantharellales</taxon>
        <taxon>Botryobasidiaceae</taxon>
        <taxon>Botryobasidium</taxon>
    </lineage>
</organism>
<dbReference type="InParanoid" id="A0A067LSH0"/>
<dbReference type="EMBL" id="KL198164">
    <property type="protein sequence ID" value="KDQ05989.1"/>
    <property type="molecule type" value="Genomic_DNA"/>
</dbReference>
<dbReference type="AlphaFoldDB" id="A0A067LSH0"/>
<gene>
    <name evidence="5" type="ORF">BOTBODRAFT_49611</name>
</gene>
<dbReference type="InterPro" id="IPR036322">
    <property type="entry name" value="WD40_repeat_dom_sf"/>
</dbReference>
<keyword evidence="2" id="KW-0677">Repeat</keyword>
<dbReference type="SUPFAM" id="SSF50978">
    <property type="entry name" value="WD40 repeat-like"/>
    <property type="match status" value="1"/>
</dbReference>
<evidence type="ECO:0000256" key="2">
    <source>
        <dbReference type="ARBA" id="ARBA00022737"/>
    </source>
</evidence>
<accession>A0A067LSH0</accession>
<feature type="coiled-coil region" evidence="4">
    <location>
        <begin position="357"/>
        <end position="388"/>
    </location>
</feature>
<dbReference type="PROSITE" id="PS00678">
    <property type="entry name" value="WD_REPEATS_1"/>
    <property type="match status" value="1"/>
</dbReference>
<evidence type="ECO:0000256" key="3">
    <source>
        <dbReference type="PROSITE-ProRule" id="PRU00221"/>
    </source>
</evidence>
<evidence type="ECO:0000256" key="1">
    <source>
        <dbReference type="ARBA" id="ARBA00022574"/>
    </source>
</evidence>
<dbReference type="InterPro" id="IPR001680">
    <property type="entry name" value="WD40_rpt"/>
</dbReference>
<dbReference type="InterPro" id="IPR019775">
    <property type="entry name" value="WD40_repeat_CS"/>
</dbReference>
<name>A0A067LSH0_BOTB1</name>
<dbReference type="Pfam" id="PF00400">
    <property type="entry name" value="WD40"/>
    <property type="match status" value="1"/>
</dbReference>
<dbReference type="Gene3D" id="2.130.10.10">
    <property type="entry name" value="YVTN repeat-like/Quinoprotein amine dehydrogenase"/>
    <property type="match status" value="1"/>
</dbReference>
<dbReference type="OrthoDB" id="10251154at2759"/>
<keyword evidence="1 3" id="KW-0853">WD repeat</keyword>
<proteinExistence type="predicted"/>
<evidence type="ECO:0000313" key="6">
    <source>
        <dbReference type="Proteomes" id="UP000027195"/>
    </source>
</evidence>